<feature type="region of interest" description="Disordered" evidence="8">
    <location>
        <begin position="599"/>
        <end position="720"/>
    </location>
</feature>
<feature type="compositionally biased region" description="Low complexity" evidence="8">
    <location>
        <begin position="1438"/>
        <end position="1448"/>
    </location>
</feature>
<keyword evidence="2" id="KW-0597">Phosphoprotein</keyword>
<dbReference type="InterPro" id="IPR008366">
    <property type="entry name" value="NFAT"/>
</dbReference>
<feature type="region of interest" description="Disordered" evidence="8">
    <location>
        <begin position="1796"/>
        <end position="1832"/>
    </location>
</feature>
<organism evidence="10 11">
    <name type="scientific">Elysia crispata</name>
    <name type="common">lettuce slug</name>
    <dbReference type="NCBI Taxonomy" id="231223"/>
    <lineage>
        <taxon>Eukaryota</taxon>
        <taxon>Metazoa</taxon>
        <taxon>Spiralia</taxon>
        <taxon>Lophotrochozoa</taxon>
        <taxon>Mollusca</taxon>
        <taxon>Gastropoda</taxon>
        <taxon>Heterobranchia</taxon>
        <taxon>Euthyneura</taxon>
        <taxon>Panpulmonata</taxon>
        <taxon>Sacoglossa</taxon>
        <taxon>Placobranchoidea</taxon>
        <taxon>Plakobranchidae</taxon>
        <taxon>Elysia</taxon>
    </lineage>
</organism>
<dbReference type="Gene3D" id="2.60.40.340">
    <property type="entry name" value="Rel homology domain (RHD), DNA-binding domain"/>
    <property type="match status" value="1"/>
</dbReference>
<evidence type="ECO:0000256" key="5">
    <source>
        <dbReference type="ARBA" id="ARBA00023163"/>
    </source>
</evidence>
<dbReference type="InterPro" id="IPR032397">
    <property type="entry name" value="RHD_dimer"/>
</dbReference>
<dbReference type="Pfam" id="PF16179">
    <property type="entry name" value="RHD_dimer"/>
    <property type="match status" value="1"/>
</dbReference>
<dbReference type="FunFam" id="2.60.40.340:FF:000002">
    <property type="entry name" value="Nuclear factor of activated T-cells 5, tonicity-responsive"/>
    <property type="match status" value="1"/>
</dbReference>
<feature type="compositionally biased region" description="Low complexity" evidence="8">
    <location>
        <begin position="146"/>
        <end position="155"/>
    </location>
</feature>
<sequence>MVALFIMSPIHQMIPCNEARPSNYCIGSEQRSLLEMHRTAGAVPSTLRDSKKARLLRRHMASLSIEAKMNSPIKDALNDFIKSNTAAVEKAMENGEEHDLAKSEPTIPDLVNYLSYPTPQPGPKDGQPMSLEDKAPIHDSNFNPAQQTQQSQNQQKMSPFASGNPSQSQQSAYCSPAQDHQQQQLSQPGDGNHFGTSGESSFGAGGGSSQPSGVSASNASPQPQHQHQFLQQHHSHYGQNSTFYPSQHSPADVIGNSNINTSANAENMVFADIQGSDASVYAHNSNTAANSSNLNNSNAQPTLTDQFQHSVQVQHHNPVVSFQNQAQVNSNSFQSNAVLPSAFTQSSSNTHLQFNSSSNSLSFEKMTLASQGTIGPVEGARDQFEPTEKMHIDEPVSGYTNPGNATQNLSHFQQQTFQSKSNSMEIGFNGENFSGGNAGFSIEQFDSSLVDKSSSSIKDYGNKVQTVDTNVPHNTAAFELPNNPYRTQPVTGGFEASQFSSQTFTQDASITHQNQQLNIGEFQPQPNSNQNSVGLSLHTGQYVPPESAQAQQISNQGQQGFGNNAEISFQGTGFQETSSPIGNSASSSMTENFHVQASNIDSPHAPNYSNQSQIQPGNSSVEGQQFQSHISHQPSPKDEQQYTASPQSNNSDAGLVLSPDYSSVAFQSNVSSPKNFGGQFSSQQQQHEQRQQQQSGQDHPQHNFLNNVPQQQTPVLGNNDNFITQSVNDVASQQTQLAINATLQYHSSSVNQGQVADNSVKSSGIDAFPGANNTQFSPQTSFTTSADTFAQLDLESLASEDYSVKSSVTSDQVSQKNQNFNYQFSNTNSHTASHSVAEGTQANFSFSQNEKNMLSGADSQNFEATSSRSAEQASTFQAHSAEIHLRTIQNASQESSEKYPQPMQVQENVFAKVQDSNGQLAYQAPTSRIGETEMDTSTGMADKSQTITSGISYEEIHHSIVEAGKEFSRKAADAGTFSQQKSFAGPGVQQKAGNSASTSLSCHGSQGNMFLQNDAQVTKTEAIFISHAQTSPLTSSVLSSSSFAPQSPHNVNLQKISPGSNFNLQTEHSLFSSLLSNMQTSSSAAGPELSTQISSQVFPQLGNNEAAPIVTMPNFLENPGVMLSCIRSSNPENVSMLSPMSFNKPEQTGLLGANNAHMVMTMIAASPVNSLPAVAKSGTDHPKMAAISSQNQMQQSFLSLASVIGVNPQLINSHISFASSPSITGTLTATHAQPQQQQLPVSLSIFNQMSNQQSQAQIAQGSGLIGARSDSMPAINVPNGVEFQAMPSKTDPKSTALTLGVQSSSPKQVNNSAPQTIGGVLPAGTTAVVGGQKSMSQPHIIITFEDLKKLLTQRNSALSPTPSEAKPMDQSTPSVLSTTSSSTLVSSAPTLVLQSSASSSHNLVQPLIQHPPRLFLNSPPRFMHPHEQLQQTREKLQQLEQQTQQSQTFPTGFPAHKNQEHKILFASEESNNQKRVQTSILAIQQDQQANHKLQMQVLEQQKQHIQEQFHRQQQQNQQNEQQQLQQQQTILSLKHTQETLQNMLFTKKDQACTDTKLPPLQLPCGQPGQRLVIQQSQLMQVADQKVALQSSQSPRVLNLGQVQQELQALKSVTAPQKEQDKKLQQSTEKVDRSDRLCSDSLKKDYKHLHSLLTMESSSGGPVSKNAHSKAVIGQAGQTPDAASNSHISITRSSSQSKLSPSATSISNSASSAFSFMPLSTAPPLSLSSSCSTFLPAAKEGFSFKATASSFPPPTSGFALSSHASSAPLTTLAFTNAHFTSAFSKVSEIKEPTDEASISSNVISSLSSPPYQDSDLKESEMATDVTTEANPRQGSILAQILTESKRSHTPLSVDLSSPGNSNSEAPSPLSSPNPYEDSNTQLTLVERSAGLHIKSDTMHGIDDDDEGDDTYSDSLYKRPSTEESRASGETDPDVPMKIAKASTSMDARSSMPTPSSPEPAFDIGSVVSSASNFSFAFGNKDETGSELFTFGSSTTSCSTSDSNILRRSPKPLAGKPVPTQSVRPTARKQKEYGLKAYYPSKCEDMELKILEQPETQHRARYQTEGSRGAIKDISQQGFPVIKLNGYQKQTKLQIYIGDESTRVKPHGFYQACRVFGKNSTPCTEQEIEGTAIIEIDLTPENDMTAKLDCIGILKLRNADVERRIGPKRARDKKKNNTRARLVLRCLVERQNSHGELMLQTVSNPIVCTQPVGQPEICRMSLTESSVEGGESLFIIGKNFKNKGTTVSFQMLDPSDESVVQWQAGAEIEQEFFQPTHLICKIPQFMDRTVQKPKPVQIVVSCAGKKSDPHKFTYLPEVKQEMPMETENISSSRSLPIVSPEALQLNHMVHQSHALSSGSHTIFQLPPGAVPTVETQTSNVLRAKPSSTQEASALIKPARLVISNNASDVSQALSWSPAIVTLASATSNSSLLSQVALPSKQFGGNSNLTPTTQVGLPSFLLDDKPDGMVHEGLNQAKQGSANHNQDTSFSCIVHSTSRTQPIPSPSHTVSSGHVGTVLTSSAHGSSGDTTAASTEMSQNAASTPIVLVLNPAALQNGEGGESIQQLFQQLLNSQNSKGCFIFELGSMVKITNKRFFCMNSIMTTEKLNDLLKLIYTTAVSPKSYSNCNPALGSSCCRNKLRLKEY</sequence>
<feature type="compositionally biased region" description="Polar residues" evidence="8">
    <location>
        <begin position="599"/>
        <end position="634"/>
    </location>
</feature>
<feature type="region of interest" description="Disordered" evidence="8">
    <location>
        <begin position="1613"/>
        <end position="1635"/>
    </location>
</feature>
<keyword evidence="6" id="KW-0539">Nucleus</keyword>
<evidence type="ECO:0000256" key="1">
    <source>
        <dbReference type="ARBA" id="ARBA00004123"/>
    </source>
</evidence>
<feature type="region of interest" description="Disordered" evidence="8">
    <location>
        <begin position="1894"/>
        <end position="1934"/>
    </location>
</feature>
<feature type="compositionally biased region" description="Polar residues" evidence="8">
    <location>
        <begin position="991"/>
        <end position="1000"/>
    </location>
</feature>
<reference evidence="10" key="1">
    <citation type="journal article" date="2023" name="G3 (Bethesda)">
        <title>A reference genome for the long-term kleptoplast-retaining sea slug Elysia crispata morphotype clarki.</title>
        <authorList>
            <person name="Eastman K.E."/>
            <person name="Pendleton A.L."/>
            <person name="Shaikh M.A."/>
            <person name="Suttiyut T."/>
            <person name="Ogas R."/>
            <person name="Tomko P."/>
            <person name="Gavelis G."/>
            <person name="Widhalm J.R."/>
            <person name="Wisecaver J.H."/>
        </authorList>
    </citation>
    <scope>NUCLEOTIDE SEQUENCE</scope>
    <source>
        <strain evidence="10">ECLA1</strain>
    </source>
</reference>
<dbReference type="GO" id="GO:0000978">
    <property type="term" value="F:RNA polymerase II cis-regulatory region sequence-specific DNA binding"/>
    <property type="evidence" value="ECO:0007669"/>
    <property type="project" value="TreeGrafter"/>
</dbReference>
<dbReference type="PANTHER" id="PTHR12533">
    <property type="entry name" value="NFAT"/>
    <property type="match status" value="1"/>
</dbReference>
<feature type="compositionally biased region" description="Polar residues" evidence="8">
    <location>
        <begin position="237"/>
        <end position="258"/>
    </location>
</feature>
<feature type="region of interest" description="Disordered" evidence="8">
    <location>
        <begin position="1997"/>
        <end position="2024"/>
    </location>
</feature>
<keyword evidence="5" id="KW-0804">Transcription</keyword>
<proteinExistence type="predicted"/>
<keyword evidence="7" id="KW-0175">Coiled coil</keyword>
<feature type="compositionally biased region" description="Low complexity" evidence="8">
    <location>
        <begin position="1371"/>
        <end position="1380"/>
    </location>
</feature>
<gene>
    <name evidence="10" type="ORF">RRG08_026330</name>
</gene>
<dbReference type="PROSITE" id="PS50254">
    <property type="entry name" value="REL_2"/>
    <property type="match status" value="1"/>
</dbReference>
<feature type="compositionally biased region" description="Polar residues" evidence="8">
    <location>
        <begin position="641"/>
        <end position="652"/>
    </location>
</feature>
<feature type="region of interest" description="Disordered" evidence="8">
    <location>
        <begin position="1846"/>
        <end position="1877"/>
    </location>
</feature>
<evidence type="ECO:0000313" key="10">
    <source>
        <dbReference type="EMBL" id="KAK3765865.1"/>
    </source>
</evidence>
<feature type="compositionally biased region" description="Low complexity" evidence="8">
    <location>
        <begin position="548"/>
        <end position="565"/>
    </location>
</feature>
<feature type="compositionally biased region" description="Low complexity" evidence="8">
    <location>
        <begin position="1683"/>
        <end position="1701"/>
    </location>
</feature>
<feature type="region of interest" description="Disordered" evidence="8">
    <location>
        <begin position="520"/>
        <end position="566"/>
    </location>
</feature>
<feature type="coiled-coil region" evidence="7">
    <location>
        <begin position="1481"/>
        <end position="1527"/>
    </location>
</feature>
<comment type="subcellular location">
    <subcellularLocation>
        <location evidence="1">Nucleus</location>
    </subcellularLocation>
</comment>
<dbReference type="Gene3D" id="2.60.40.10">
    <property type="entry name" value="Immunoglobulins"/>
    <property type="match status" value="1"/>
</dbReference>
<evidence type="ECO:0000256" key="2">
    <source>
        <dbReference type="ARBA" id="ARBA00022553"/>
    </source>
</evidence>
<feature type="region of interest" description="Disordered" evidence="8">
    <location>
        <begin position="981"/>
        <end position="1000"/>
    </location>
</feature>
<feature type="compositionally biased region" description="Low complexity" evidence="8">
    <location>
        <begin position="209"/>
        <end position="232"/>
    </location>
</feature>
<dbReference type="PANTHER" id="PTHR12533:SF7">
    <property type="entry name" value="NFAT NUCLEAR FACTOR, ISOFORM B"/>
    <property type="match status" value="1"/>
</dbReference>
<protein>
    <recommendedName>
        <fullName evidence="9">RHD domain-containing protein</fullName>
    </recommendedName>
</protein>
<dbReference type="InterPro" id="IPR037059">
    <property type="entry name" value="RHD_DNA_bind_dom_sf"/>
</dbReference>
<feature type="compositionally biased region" description="Acidic residues" evidence="8">
    <location>
        <begin position="1901"/>
        <end position="1910"/>
    </location>
</feature>
<keyword evidence="3" id="KW-0805">Transcription regulation</keyword>
<dbReference type="SUPFAM" id="SSF81296">
    <property type="entry name" value="E set domains"/>
    <property type="match status" value="1"/>
</dbReference>
<dbReference type="InterPro" id="IPR011539">
    <property type="entry name" value="RHD_DNA_bind_dom"/>
</dbReference>
<evidence type="ECO:0000256" key="4">
    <source>
        <dbReference type="ARBA" id="ARBA00023125"/>
    </source>
</evidence>
<dbReference type="SUPFAM" id="SSF49417">
    <property type="entry name" value="p53-like transcription factors"/>
    <property type="match status" value="1"/>
</dbReference>
<dbReference type="GO" id="GO:0005667">
    <property type="term" value="C:transcription regulator complex"/>
    <property type="evidence" value="ECO:0007669"/>
    <property type="project" value="TreeGrafter"/>
</dbReference>
<dbReference type="GO" id="GO:0005634">
    <property type="term" value="C:nucleus"/>
    <property type="evidence" value="ECO:0007669"/>
    <property type="project" value="UniProtKB-SubCell"/>
</dbReference>
<evidence type="ECO:0000256" key="3">
    <source>
        <dbReference type="ARBA" id="ARBA00023015"/>
    </source>
</evidence>
<feature type="compositionally biased region" description="Polar residues" evidence="8">
    <location>
        <begin position="161"/>
        <end position="189"/>
    </location>
</feature>
<feature type="compositionally biased region" description="Polar residues" evidence="8">
    <location>
        <begin position="1823"/>
        <end position="1832"/>
    </location>
</feature>
<evidence type="ECO:0000256" key="7">
    <source>
        <dbReference type="SAM" id="Coils"/>
    </source>
</evidence>
<feature type="compositionally biased region" description="Basic and acidic residues" evidence="8">
    <location>
        <begin position="1617"/>
        <end position="1635"/>
    </location>
</feature>
<feature type="region of interest" description="Disordered" evidence="8">
    <location>
        <begin position="110"/>
        <end position="258"/>
    </location>
</feature>
<feature type="compositionally biased region" description="Basic and acidic residues" evidence="8">
    <location>
        <begin position="1426"/>
        <end position="1437"/>
    </location>
</feature>
<dbReference type="GO" id="GO:0000981">
    <property type="term" value="F:DNA-binding transcription factor activity, RNA polymerase II-specific"/>
    <property type="evidence" value="ECO:0007669"/>
    <property type="project" value="TreeGrafter"/>
</dbReference>
<feature type="region of interest" description="Disordered" evidence="8">
    <location>
        <begin position="1426"/>
        <end position="1454"/>
    </location>
</feature>
<feature type="compositionally biased region" description="Polar residues" evidence="8">
    <location>
        <begin position="1853"/>
        <end position="1877"/>
    </location>
</feature>
<feature type="region of interest" description="Disordered" evidence="8">
    <location>
        <begin position="859"/>
        <end position="878"/>
    </location>
</feature>
<name>A0AAE0ZAZ7_9GAST</name>
<feature type="domain" description="RHD" evidence="9">
    <location>
        <begin position="2033"/>
        <end position="2211"/>
    </location>
</feature>
<feature type="region of interest" description="Disordered" evidence="8">
    <location>
        <begin position="1654"/>
        <end position="1701"/>
    </location>
</feature>
<feature type="compositionally biased region" description="Polar residues" evidence="8">
    <location>
        <begin position="660"/>
        <end position="674"/>
    </location>
</feature>
<accession>A0AAE0ZAZ7</accession>
<feature type="region of interest" description="Disordered" evidence="8">
    <location>
        <begin position="1356"/>
        <end position="1380"/>
    </location>
</feature>
<comment type="caution">
    <text evidence="10">The sequence shown here is derived from an EMBL/GenBank/DDBJ whole genome shotgun (WGS) entry which is preliminary data.</text>
</comment>
<dbReference type="Pfam" id="PF00554">
    <property type="entry name" value="RHD_DNA_bind"/>
    <property type="match status" value="1"/>
</dbReference>
<dbReference type="EMBL" id="JAWDGP010004277">
    <property type="protein sequence ID" value="KAK3765865.1"/>
    <property type="molecule type" value="Genomic_DNA"/>
</dbReference>
<dbReference type="Proteomes" id="UP001283361">
    <property type="component" value="Unassembled WGS sequence"/>
</dbReference>
<keyword evidence="4" id="KW-0238">DNA-binding</keyword>
<evidence type="ECO:0000256" key="8">
    <source>
        <dbReference type="SAM" id="MobiDB-lite"/>
    </source>
</evidence>
<dbReference type="InterPro" id="IPR014756">
    <property type="entry name" value="Ig_E-set"/>
</dbReference>
<feature type="compositionally biased region" description="Low complexity" evidence="8">
    <location>
        <begin position="677"/>
        <end position="698"/>
    </location>
</feature>
<evidence type="ECO:0000259" key="9">
    <source>
        <dbReference type="PROSITE" id="PS50254"/>
    </source>
</evidence>
<feature type="compositionally biased region" description="Low complexity" evidence="8">
    <location>
        <begin position="1796"/>
        <end position="1807"/>
    </location>
</feature>
<evidence type="ECO:0000313" key="11">
    <source>
        <dbReference type="Proteomes" id="UP001283361"/>
    </source>
</evidence>
<feature type="compositionally biased region" description="Polar residues" evidence="8">
    <location>
        <begin position="703"/>
        <end position="720"/>
    </location>
</feature>
<keyword evidence="11" id="KW-1185">Reference proteome</keyword>
<feature type="compositionally biased region" description="Polar residues" evidence="8">
    <location>
        <begin position="520"/>
        <end position="534"/>
    </location>
</feature>
<feature type="compositionally biased region" description="Basic and acidic residues" evidence="8">
    <location>
        <begin position="1914"/>
        <end position="1927"/>
    </location>
</feature>
<evidence type="ECO:0000256" key="6">
    <source>
        <dbReference type="ARBA" id="ARBA00023242"/>
    </source>
</evidence>
<dbReference type="InterPro" id="IPR013783">
    <property type="entry name" value="Ig-like_fold"/>
</dbReference>
<dbReference type="InterPro" id="IPR008967">
    <property type="entry name" value="p53-like_TF_DNA-bd_sf"/>
</dbReference>